<evidence type="ECO:0000256" key="3">
    <source>
        <dbReference type="ARBA" id="ARBA00022729"/>
    </source>
</evidence>
<protein>
    <recommendedName>
        <fullName evidence="5">SsuA/THI5-like domain-containing protein</fullName>
    </recommendedName>
</protein>
<proteinExistence type="inferred from homology"/>
<dbReference type="InterPro" id="IPR018389">
    <property type="entry name" value="DctP_fam"/>
</dbReference>
<gene>
    <name evidence="4" type="ORF">S12H4_29789</name>
</gene>
<dbReference type="InterPro" id="IPR038404">
    <property type="entry name" value="TRAP_DctP_sf"/>
</dbReference>
<dbReference type="PANTHER" id="PTHR33376:SF7">
    <property type="entry name" value="C4-DICARBOXYLATE-BINDING PROTEIN DCTB"/>
    <property type="match status" value="1"/>
</dbReference>
<keyword evidence="3" id="KW-0732">Signal</keyword>
<dbReference type="AlphaFoldDB" id="X1T465"/>
<evidence type="ECO:0000256" key="1">
    <source>
        <dbReference type="ARBA" id="ARBA00009023"/>
    </source>
</evidence>
<dbReference type="PANTHER" id="PTHR33376">
    <property type="match status" value="1"/>
</dbReference>
<evidence type="ECO:0008006" key="5">
    <source>
        <dbReference type="Google" id="ProtNLM"/>
    </source>
</evidence>
<accession>X1T465</accession>
<dbReference type="Gene3D" id="3.40.190.170">
    <property type="entry name" value="Bacterial extracellular solute-binding protein, family 7"/>
    <property type="match status" value="1"/>
</dbReference>
<keyword evidence="2" id="KW-0813">Transport</keyword>
<comment type="similarity">
    <text evidence="1">Belongs to the bacterial solute-binding protein 7 family.</text>
</comment>
<dbReference type="EMBL" id="BARW01017214">
    <property type="protein sequence ID" value="GAJ00093.1"/>
    <property type="molecule type" value="Genomic_DNA"/>
</dbReference>
<sequence length="166" mass="18415">MPAPVPTPAPVPAPVGPFEWKVDTIDAAGHAVFEDFWYPWAKEIEEKTGGMVKPTIYPVGALGYGGSQQLVLLQAGIHDVAQVITGWNTGHFPDLAFMDLPALFRSGEEVHDGWKATQYVWERELFSRFGVHPIMYTSNDEQIPLSSKKLTCLDDLKGQKVRVFSS</sequence>
<name>X1T465_9ZZZZ</name>
<dbReference type="Pfam" id="PF03480">
    <property type="entry name" value="DctP"/>
    <property type="match status" value="1"/>
</dbReference>
<evidence type="ECO:0000256" key="2">
    <source>
        <dbReference type="ARBA" id="ARBA00022448"/>
    </source>
</evidence>
<reference evidence="4" key="1">
    <citation type="journal article" date="2014" name="Front. Microbiol.">
        <title>High frequency of phylogenetically diverse reductive dehalogenase-homologous genes in deep subseafloor sedimentary metagenomes.</title>
        <authorList>
            <person name="Kawai M."/>
            <person name="Futagami T."/>
            <person name="Toyoda A."/>
            <person name="Takaki Y."/>
            <person name="Nishi S."/>
            <person name="Hori S."/>
            <person name="Arai W."/>
            <person name="Tsubouchi T."/>
            <person name="Morono Y."/>
            <person name="Uchiyama I."/>
            <person name="Ito T."/>
            <person name="Fujiyama A."/>
            <person name="Inagaki F."/>
            <person name="Takami H."/>
        </authorList>
    </citation>
    <scope>NUCLEOTIDE SEQUENCE</scope>
    <source>
        <strain evidence="4">Expedition CK06-06</strain>
    </source>
</reference>
<organism evidence="4">
    <name type="scientific">marine sediment metagenome</name>
    <dbReference type="NCBI Taxonomy" id="412755"/>
    <lineage>
        <taxon>unclassified sequences</taxon>
        <taxon>metagenomes</taxon>
        <taxon>ecological metagenomes</taxon>
    </lineage>
</organism>
<feature type="non-terminal residue" evidence="4">
    <location>
        <position position="166"/>
    </location>
</feature>
<dbReference type="GO" id="GO:0055085">
    <property type="term" value="P:transmembrane transport"/>
    <property type="evidence" value="ECO:0007669"/>
    <property type="project" value="InterPro"/>
</dbReference>
<evidence type="ECO:0000313" key="4">
    <source>
        <dbReference type="EMBL" id="GAJ00093.1"/>
    </source>
</evidence>
<comment type="caution">
    <text evidence="4">The sequence shown here is derived from an EMBL/GenBank/DDBJ whole genome shotgun (WGS) entry which is preliminary data.</text>
</comment>